<dbReference type="Proteomes" id="UP001610818">
    <property type="component" value="Unassembled WGS sequence"/>
</dbReference>
<dbReference type="CDD" id="cd06170">
    <property type="entry name" value="LuxR_C_like"/>
    <property type="match status" value="1"/>
</dbReference>
<keyword evidence="4" id="KW-1185">Reference proteome</keyword>
<dbReference type="PANTHER" id="PTHR43214">
    <property type="entry name" value="TWO-COMPONENT RESPONSE REGULATOR"/>
    <property type="match status" value="1"/>
</dbReference>
<reference evidence="3 4" key="1">
    <citation type="submission" date="2024-10" db="EMBL/GenBank/DDBJ databases">
        <title>The Natural Products Discovery Center: Release of the First 8490 Sequenced Strains for Exploring Actinobacteria Biosynthetic Diversity.</title>
        <authorList>
            <person name="Kalkreuter E."/>
            <person name="Kautsar S.A."/>
            <person name="Yang D."/>
            <person name="Bader C.D."/>
            <person name="Teijaro C.N."/>
            <person name="Fluegel L."/>
            <person name="Davis C.M."/>
            <person name="Simpson J.R."/>
            <person name="Lauterbach L."/>
            <person name="Steele A.D."/>
            <person name="Gui C."/>
            <person name="Meng S."/>
            <person name="Li G."/>
            <person name="Viehrig K."/>
            <person name="Ye F."/>
            <person name="Su P."/>
            <person name="Kiefer A.F."/>
            <person name="Nichols A."/>
            <person name="Cepeda A.J."/>
            <person name="Yan W."/>
            <person name="Fan B."/>
            <person name="Jiang Y."/>
            <person name="Adhikari A."/>
            <person name="Zheng C.-J."/>
            <person name="Schuster L."/>
            <person name="Cowan T.M."/>
            <person name="Smanski M.J."/>
            <person name="Chevrette M.G."/>
            <person name="De Carvalho L.P.S."/>
            <person name="Shen B."/>
        </authorList>
    </citation>
    <scope>NUCLEOTIDE SEQUENCE [LARGE SCALE GENOMIC DNA]</scope>
    <source>
        <strain evidence="3 4">NPDC017990</strain>
    </source>
</reference>
<dbReference type="InterPro" id="IPR016032">
    <property type="entry name" value="Sig_transdc_resp-reg_C-effctor"/>
</dbReference>
<organism evidence="3 4">
    <name type="scientific">Streptomyces longisporoflavus</name>
    <dbReference type="NCBI Taxonomy" id="28044"/>
    <lineage>
        <taxon>Bacteria</taxon>
        <taxon>Bacillati</taxon>
        <taxon>Actinomycetota</taxon>
        <taxon>Actinomycetes</taxon>
        <taxon>Kitasatosporales</taxon>
        <taxon>Streptomycetaceae</taxon>
        <taxon>Streptomyces</taxon>
    </lineage>
</organism>
<evidence type="ECO:0000313" key="3">
    <source>
        <dbReference type="EMBL" id="MFH8549332.1"/>
    </source>
</evidence>
<name>A0ABW7QX08_9ACTN</name>
<proteinExistence type="predicted"/>
<dbReference type="SMART" id="SM00421">
    <property type="entry name" value="HTH_LUXR"/>
    <property type="match status" value="1"/>
</dbReference>
<feature type="domain" description="HTH luxR-type" evidence="2">
    <location>
        <begin position="148"/>
        <end position="213"/>
    </location>
</feature>
<keyword evidence="1 3" id="KW-0238">DNA-binding</keyword>
<comment type="caution">
    <text evidence="3">The sequence shown here is derived from an EMBL/GenBank/DDBJ whole genome shotgun (WGS) entry which is preliminary data.</text>
</comment>
<dbReference type="InterPro" id="IPR039420">
    <property type="entry name" value="WalR-like"/>
</dbReference>
<dbReference type="Gene3D" id="3.40.50.2300">
    <property type="match status" value="1"/>
</dbReference>
<accession>A0ABW7QX08</accession>
<dbReference type="PANTHER" id="PTHR43214:SF44">
    <property type="entry name" value="TWO-COMPONENT RESPONSE REGULATOR"/>
    <property type="match status" value="1"/>
</dbReference>
<evidence type="ECO:0000256" key="1">
    <source>
        <dbReference type="ARBA" id="ARBA00023125"/>
    </source>
</evidence>
<evidence type="ECO:0000313" key="4">
    <source>
        <dbReference type="Proteomes" id="UP001610818"/>
    </source>
</evidence>
<dbReference type="PRINTS" id="PR00038">
    <property type="entry name" value="HTHLUXR"/>
</dbReference>
<dbReference type="EMBL" id="JBIRGQ010000005">
    <property type="protein sequence ID" value="MFH8549332.1"/>
    <property type="molecule type" value="Genomic_DNA"/>
</dbReference>
<dbReference type="SUPFAM" id="SSF46894">
    <property type="entry name" value="C-terminal effector domain of the bipartite response regulators"/>
    <property type="match status" value="1"/>
</dbReference>
<gene>
    <name evidence="3" type="ORF">ACH4F9_30350</name>
</gene>
<dbReference type="PROSITE" id="PS50043">
    <property type="entry name" value="HTH_LUXR_2"/>
    <property type="match status" value="1"/>
</dbReference>
<dbReference type="InterPro" id="IPR000792">
    <property type="entry name" value="Tscrpt_reg_LuxR_C"/>
</dbReference>
<dbReference type="SUPFAM" id="SSF52172">
    <property type="entry name" value="CheY-like"/>
    <property type="match status" value="1"/>
</dbReference>
<dbReference type="InterPro" id="IPR011006">
    <property type="entry name" value="CheY-like_superfamily"/>
</dbReference>
<dbReference type="Pfam" id="PF00196">
    <property type="entry name" value="GerE"/>
    <property type="match status" value="1"/>
</dbReference>
<sequence>MIQVSIASNQEFFRASLAAILSPQAGVNVTAQGRLNQVLSLPGAARADVTVACSTTAGESVEFIEHAKQFKKPPKILVITQQIRENEVRDLLTVGAFGILLQETAVRHLPWAIDAVRNGSRALSPKIADHIIDEFSRPNICSNNTREAREKLGQLSARERQVLELIAEALSNRTVAALLGISTETVKGHVRSICTKLDADSRLHAARIAWQASAAA</sequence>
<evidence type="ECO:0000259" key="2">
    <source>
        <dbReference type="PROSITE" id="PS50043"/>
    </source>
</evidence>
<protein>
    <submittedName>
        <fullName evidence="3">DNA-binding response regulator</fullName>
    </submittedName>
</protein>
<dbReference type="GO" id="GO:0003677">
    <property type="term" value="F:DNA binding"/>
    <property type="evidence" value="ECO:0007669"/>
    <property type="project" value="UniProtKB-KW"/>
</dbReference>
<dbReference type="RefSeq" id="WP_397715745.1">
    <property type="nucleotide sequence ID" value="NZ_JBIRGN010000005.1"/>
</dbReference>